<name>A0A379RY53_SALER</name>
<protein>
    <submittedName>
        <fullName evidence="2">Uncharacterized protein</fullName>
    </submittedName>
</protein>
<dbReference type="Proteomes" id="UP000254124">
    <property type="component" value="Unassembled WGS sequence"/>
</dbReference>
<feature type="region of interest" description="Disordered" evidence="1">
    <location>
        <begin position="16"/>
        <end position="46"/>
    </location>
</feature>
<accession>A0A379RY53</accession>
<evidence type="ECO:0000313" key="2">
    <source>
        <dbReference type="EMBL" id="SUG13381.1"/>
    </source>
</evidence>
<organism evidence="2 3">
    <name type="scientific">Salmonella enterica subsp. arizonae</name>
    <dbReference type="NCBI Taxonomy" id="59203"/>
    <lineage>
        <taxon>Bacteria</taxon>
        <taxon>Pseudomonadati</taxon>
        <taxon>Pseudomonadota</taxon>
        <taxon>Gammaproteobacteria</taxon>
        <taxon>Enterobacterales</taxon>
        <taxon>Enterobacteriaceae</taxon>
        <taxon>Salmonella</taxon>
    </lineage>
</organism>
<dbReference type="AlphaFoldDB" id="A0A379RY53"/>
<evidence type="ECO:0000313" key="3">
    <source>
        <dbReference type="Proteomes" id="UP000254124"/>
    </source>
</evidence>
<sequence>MAIGFWVVQGDKTTCGGSVLTGHPKGEADWPESKQTSNSRLPGILR</sequence>
<dbReference type="EMBL" id="UGWZ01000001">
    <property type="protein sequence ID" value="SUG13381.1"/>
    <property type="molecule type" value="Genomic_DNA"/>
</dbReference>
<evidence type="ECO:0000256" key="1">
    <source>
        <dbReference type="SAM" id="MobiDB-lite"/>
    </source>
</evidence>
<reference evidence="2 3" key="1">
    <citation type="submission" date="2018-06" db="EMBL/GenBank/DDBJ databases">
        <authorList>
            <consortium name="Pathogen Informatics"/>
            <person name="Doyle S."/>
        </authorList>
    </citation>
    <scope>NUCLEOTIDE SEQUENCE [LARGE SCALE GENOMIC DNA]</scope>
    <source>
        <strain evidence="2 3">NCTC7295</strain>
    </source>
</reference>
<proteinExistence type="predicted"/>
<gene>
    <name evidence="2" type="ORF">NCTC7295_00952</name>
</gene>